<dbReference type="InterPro" id="IPR014729">
    <property type="entry name" value="Rossmann-like_a/b/a_fold"/>
</dbReference>
<keyword evidence="3 8" id="KW-0547">Nucleotide-binding</keyword>
<gene>
    <name evidence="8 10" type="primary">trpS</name>
    <name evidence="11" type="ORF">NCTC12219_01357</name>
    <name evidence="10" type="ORF">NCTC12221_00406</name>
</gene>
<dbReference type="EMBL" id="UGHX01000001">
    <property type="protein sequence ID" value="STP11465.1"/>
    <property type="molecule type" value="Genomic_DNA"/>
</dbReference>
<evidence type="ECO:0000256" key="4">
    <source>
        <dbReference type="ARBA" id="ARBA00022840"/>
    </source>
</evidence>
<dbReference type="Pfam" id="PF00579">
    <property type="entry name" value="tRNA-synt_1b"/>
    <property type="match status" value="1"/>
</dbReference>
<dbReference type="InterPro" id="IPR002305">
    <property type="entry name" value="aa-tRNA-synth_Ic"/>
</dbReference>
<keyword evidence="4 8" id="KW-0067">ATP-binding</keyword>
<keyword evidence="5 8" id="KW-0648">Protein biosynthesis</keyword>
<keyword evidence="6 8" id="KW-0030">Aminoacyl-tRNA synthetase</keyword>
<dbReference type="InterPro" id="IPR050203">
    <property type="entry name" value="Trp-tRNA_synthetase"/>
</dbReference>
<evidence type="ECO:0000256" key="8">
    <source>
        <dbReference type="HAMAP-Rule" id="MF_00140"/>
    </source>
</evidence>
<evidence type="ECO:0000313" key="13">
    <source>
        <dbReference type="Proteomes" id="UP000255335"/>
    </source>
</evidence>
<dbReference type="EMBL" id="UGHZ01000001">
    <property type="protein sequence ID" value="STP08979.1"/>
    <property type="molecule type" value="Genomic_DNA"/>
</dbReference>
<feature type="binding site" evidence="8">
    <location>
        <begin position="207"/>
        <end position="211"/>
    </location>
    <ligand>
        <name>ATP</name>
        <dbReference type="ChEBI" id="CHEBI:30616"/>
    </ligand>
</feature>
<dbReference type="RefSeq" id="WP_115025769.1">
    <property type="nucleotide sequence ID" value="NZ_UGHX01000001.1"/>
</dbReference>
<dbReference type="InterPro" id="IPR024109">
    <property type="entry name" value="Trp-tRNA-ligase_bac-type"/>
</dbReference>
<comment type="function">
    <text evidence="8">Catalyzes the attachment of tryptophan to tRNA(Trp).</text>
</comment>
<evidence type="ECO:0000256" key="2">
    <source>
        <dbReference type="ARBA" id="ARBA00022598"/>
    </source>
</evidence>
<dbReference type="NCBIfam" id="TIGR00233">
    <property type="entry name" value="trpS"/>
    <property type="match status" value="1"/>
</dbReference>
<feature type="binding site" evidence="8">
    <location>
        <position position="147"/>
    </location>
    <ligand>
        <name>L-tryptophan</name>
        <dbReference type="ChEBI" id="CHEBI:57912"/>
    </ligand>
</feature>
<dbReference type="GO" id="GO:0005524">
    <property type="term" value="F:ATP binding"/>
    <property type="evidence" value="ECO:0007669"/>
    <property type="project" value="UniProtKB-UniRule"/>
</dbReference>
<evidence type="ECO:0000256" key="9">
    <source>
        <dbReference type="RuleBase" id="RU363036"/>
    </source>
</evidence>
<evidence type="ECO:0000313" key="10">
    <source>
        <dbReference type="EMBL" id="STP08979.1"/>
    </source>
</evidence>
<dbReference type="GO" id="GO:0004830">
    <property type="term" value="F:tryptophan-tRNA ligase activity"/>
    <property type="evidence" value="ECO:0007669"/>
    <property type="project" value="UniProtKB-UniRule"/>
</dbReference>
<dbReference type="GO" id="GO:0005829">
    <property type="term" value="C:cytosol"/>
    <property type="evidence" value="ECO:0007669"/>
    <property type="project" value="TreeGrafter"/>
</dbReference>
<dbReference type="Gene3D" id="3.40.50.620">
    <property type="entry name" value="HUPs"/>
    <property type="match status" value="1"/>
</dbReference>
<feature type="short sequence motif" description="'KMSKS' region" evidence="8">
    <location>
        <begin position="207"/>
        <end position="211"/>
    </location>
</feature>
<organism evidence="10 13">
    <name type="scientific">Helicobacter cinaedi</name>
    <dbReference type="NCBI Taxonomy" id="213"/>
    <lineage>
        <taxon>Bacteria</taxon>
        <taxon>Pseudomonadati</taxon>
        <taxon>Campylobacterota</taxon>
        <taxon>Epsilonproteobacteria</taxon>
        <taxon>Campylobacterales</taxon>
        <taxon>Helicobacteraceae</taxon>
        <taxon>Helicobacter</taxon>
    </lineage>
</organism>
<dbReference type="Gene3D" id="1.10.240.10">
    <property type="entry name" value="Tyrosyl-Transfer RNA Synthetase"/>
    <property type="match status" value="1"/>
</dbReference>
<evidence type="ECO:0000256" key="7">
    <source>
        <dbReference type="ARBA" id="ARBA00049929"/>
    </source>
</evidence>
<dbReference type="PANTHER" id="PTHR43766:SF1">
    <property type="entry name" value="TRYPTOPHAN--TRNA LIGASE, MITOCHONDRIAL"/>
    <property type="match status" value="1"/>
</dbReference>
<dbReference type="Proteomes" id="UP000255335">
    <property type="component" value="Unassembled WGS sequence"/>
</dbReference>
<evidence type="ECO:0000256" key="1">
    <source>
        <dbReference type="ARBA" id="ARBA00005594"/>
    </source>
</evidence>
<dbReference type="InterPro" id="IPR001412">
    <property type="entry name" value="aa-tRNA-synth_I_CS"/>
</dbReference>
<proteinExistence type="inferred from homology"/>
<dbReference type="InterPro" id="IPR002306">
    <property type="entry name" value="Trp-tRNA-ligase"/>
</dbReference>
<comment type="catalytic activity">
    <reaction evidence="7 8">
        <text>tRNA(Trp) + L-tryptophan + ATP = L-tryptophyl-tRNA(Trp) + AMP + diphosphate + H(+)</text>
        <dbReference type="Rhea" id="RHEA:24080"/>
        <dbReference type="Rhea" id="RHEA-COMP:9671"/>
        <dbReference type="Rhea" id="RHEA-COMP:9705"/>
        <dbReference type="ChEBI" id="CHEBI:15378"/>
        <dbReference type="ChEBI" id="CHEBI:30616"/>
        <dbReference type="ChEBI" id="CHEBI:33019"/>
        <dbReference type="ChEBI" id="CHEBI:57912"/>
        <dbReference type="ChEBI" id="CHEBI:78442"/>
        <dbReference type="ChEBI" id="CHEBI:78535"/>
        <dbReference type="ChEBI" id="CHEBI:456215"/>
        <dbReference type="EC" id="6.1.1.2"/>
    </reaction>
</comment>
<protein>
    <recommendedName>
        <fullName evidence="8">Tryptophan--tRNA ligase</fullName>
        <ecNumber evidence="8">6.1.1.2</ecNumber>
    </recommendedName>
    <alternativeName>
        <fullName evidence="8">Tryptophanyl-tRNA synthetase</fullName>
        <shortName evidence="8">TrpRS</shortName>
    </alternativeName>
</protein>
<feature type="binding site" evidence="8">
    <location>
        <begin position="159"/>
        <end position="161"/>
    </location>
    <ligand>
        <name>ATP</name>
        <dbReference type="ChEBI" id="CHEBI:30616"/>
    </ligand>
</feature>
<evidence type="ECO:0000256" key="3">
    <source>
        <dbReference type="ARBA" id="ARBA00022741"/>
    </source>
</evidence>
<sequence length="340" mass="38250">MTNTAQRESHTIESKKRVFSGIQPTGNIHLGNYLGAIKQWVSSQDEYENIFCIVNSHAITTRQDPAELRQKTFELAGILLACGIDTNKSSLFIQSQIDEHPALAWILDCHIPMGDMNRMTQFKDKSNKNPKNINVGLFNYPALMAADILLYQAHNVPVGEDQKQHLELTRNVAIRFNREYGECFRIPEPIIPKVGARIMGLDDPHSKMSKSAKGENHAIFLLDSPDIITRKIKKAITDSQTEIVFDESRPGLYNLLCIYEIFTQKSRQDIESEFVGKGYGHLKSAIAEVLVESLRPIQESYAKISQDKAYIQSVLDSSADSIRPIAKATYDKAKQLIGLV</sequence>
<comment type="similarity">
    <text evidence="1 8 9">Belongs to the class-I aminoacyl-tRNA synthetase family.</text>
</comment>
<dbReference type="EC" id="6.1.1.2" evidence="8"/>
<evidence type="ECO:0000313" key="11">
    <source>
        <dbReference type="EMBL" id="STP11465.1"/>
    </source>
</evidence>
<feature type="binding site" evidence="8">
    <location>
        <begin position="23"/>
        <end position="25"/>
    </location>
    <ligand>
        <name>ATP</name>
        <dbReference type="ChEBI" id="CHEBI:30616"/>
    </ligand>
</feature>
<evidence type="ECO:0000313" key="12">
    <source>
        <dbReference type="Proteomes" id="UP000255103"/>
    </source>
</evidence>
<feature type="short sequence motif" description="'HIGH' region" evidence="8">
    <location>
        <begin position="24"/>
        <end position="32"/>
    </location>
</feature>
<dbReference type="Proteomes" id="UP000255103">
    <property type="component" value="Unassembled WGS sequence"/>
</dbReference>
<dbReference type="CDD" id="cd00806">
    <property type="entry name" value="TrpRS_core"/>
    <property type="match status" value="1"/>
</dbReference>
<evidence type="ECO:0000256" key="6">
    <source>
        <dbReference type="ARBA" id="ARBA00023146"/>
    </source>
</evidence>
<dbReference type="HAMAP" id="MF_00140_B">
    <property type="entry name" value="Trp_tRNA_synth_B"/>
    <property type="match status" value="1"/>
</dbReference>
<comment type="subcellular location">
    <subcellularLocation>
        <location evidence="8">Cytoplasm</location>
    </subcellularLocation>
</comment>
<feature type="binding site" evidence="8">
    <location>
        <position position="198"/>
    </location>
    <ligand>
        <name>ATP</name>
        <dbReference type="ChEBI" id="CHEBI:30616"/>
    </ligand>
</feature>
<keyword evidence="8" id="KW-0963">Cytoplasm</keyword>
<reference evidence="12 13" key="1">
    <citation type="submission" date="2018-06" db="EMBL/GenBank/DDBJ databases">
        <authorList>
            <consortium name="Pathogen Informatics"/>
            <person name="Doyle S."/>
        </authorList>
    </citation>
    <scope>NUCLEOTIDE SEQUENCE [LARGE SCALE GENOMIC DNA]</scope>
    <source>
        <strain evidence="11 12">NCTC12219</strain>
        <strain evidence="10 13">NCTC12221</strain>
    </source>
</reference>
<keyword evidence="2 8" id="KW-0436">Ligase</keyword>
<dbReference type="FunFam" id="1.10.240.10:FF:000002">
    <property type="entry name" value="Tryptophan--tRNA ligase"/>
    <property type="match status" value="1"/>
</dbReference>
<comment type="subunit">
    <text evidence="8">Homodimer.</text>
</comment>
<evidence type="ECO:0000256" key="5">
    <source>
        <dbReference type="ARBA" id="ARBA00022917"/>
    </source>
</evidence>
<dbReference type="PRINTS" id="PR01039">
    <property type="entry name" value="TRNASYNTHTRP"/>
</dbReference>
<dbReference type="AlphaFoldDB" id="A0A377JMG5"/>
<dbReference type="PANTHER" id="PTHR43766">
    <property type="entry name" value="TRYPTOPHAN--TRNA LIGASE, MITOCHONDRIAL"/>
    <property type="match status" value="1"/>
</dbReference>
<dbReference type="PROSITE" id="PS00178">
    <property type="entry name" value="AA_TRNA_LIGASE_I"/>
    <property type="match status" value="1"/>
</dbReference>
<dbReference type="GO" id="GO:0006436">
    <property type="term" value="P:tryptophanyl-tRNA aminoacylation"/>
    <property type="evidence" value="ECO:0007669"/>
    <property type="project" value="UniProtKB-UniRule"/>
</dbReference>
<accession>A0A377JMG5</accession>
<feature type="binding site" evidence="8">
    <location>
        <begin position="31"/>
        <end position="32"/>
    </location>
    <ligand>
        <name>ATP</name>
        <dbReference type="ChEBI" id="CHEBI:30616"/>
    </ligand>
</feature>
<dbReference type="SUPFAM" id="SSF52374">
    <property type="entry name" value="Nucleotidylyl transferase"/>
    <property type="match status" value="1"/>
</dbReference>
<name>A0A377JMG5_9HELI</name>